<reference evidence="1" key="1">
    <citation type="submission" date="2023-02" db="EMBL/GenBank/DDBJ databases">
        <title>Description and genomic characterization of Salipiger bruguierae sp. nov., isolated from the sediment of mangrove plant Bruguiera sexangula.</title>
        <authorList>
            <person name="Long M."/>
        </authorList>
    </citation>
    <scope>NUCLEOTIDE SEQUENCE</scope>
    <source>
        <strain evidence="1">H15</strain>
        <plasmid evidence="1">unnamed2</plasmid>
    </source>
</reference>
<evidence type="ECO:0008006" key="2">
    <source>
        <dbReference type="Google" id="ProtNLM"/>
    </source>
</evidence>
<dbReference type="SUPFAM" id="SSF53850">
    <property type="entry name" value="Periplasmic binding protein-like II"/>
    <property type="match status" value="1"/>
</dbReference>
<organism evidence="1">
    <name type="scientific">Alloyangia sp. H15</name>
    <dbReference type="NCBI Taxonomy" id="3029062"/>
    <lineage>
        <taxon>Bacteria</taxon>
        <taxon>Pseudomonadati</taxon>
        <taxon>Pseudomonadota</taxon>
        <taxon>Alphaproteobacteria</taxon>
        <taxon>Rhodobacterales</taxon>
        <taxon>Roseobacteraceae</taxon>
        <taxon>Alloyangia</taxon>
    </lineage>
</organism>
<evidence type="ECO:0000313" key="1">
    <source>
        <dbReference type="EMBL" id="XCC97382.1"/>
    </source>
</evidence>
<dbReference type="Gene3D" id="3.40.190.10">
    <property type="entry name" value="Periplasmic binding protein-like II"/>
    <property type="match status" value="2"/>
</dbReference>
<proteinExistence type="predicted"/>
<accession>A0AAU8AR01</accession>
<protein>
    <recommendedName>
        <fullName evidence="2">Solute-binding protein family 3/N-terminal domain-containing protein</fullName>
    </recommendedName>
</protein>
<dbReference type="AlphaFoldDB" id="A0AAU8AR01"/>
<geneLocation type="plasmid" evidence="1">
    <name>unnamed2</name>
</geneLocation>
<gene>
    <name evidence="1" type="ORF">PVT71_25305</name>
</gene>
<sequence length="96" mass="10641">MQLDLKRVNGYIGDFPALVFMLSGTPDTYVIADGNYLLVKYVTSWAFPKESPLTPLFQEVVQGMLEDGSYLAILEEWGMQGAALPEISINLPASKR</sequence>
<name>A0AAU8AR01_9RHOB</name>
<keyword evidence="1" id="KW-0614">Plasmid</keyword>
<dbReference type="RefSeq" id="WP_353476274.1">
    <property type="nucleotide sequence ID" value="NZ_CP123387.1"/>
</dbReference>
<dbReference type="EMBL" id="CP123387">
    <property type="protein sequence ID" value="XCC97382.1"/>
    <property type="molecule type" value="Genomic_DNA"/>
</dbReference>